<keyword evidence="3" id="KW-0808">Transferase</keyword>
<dbReference type="SUPFAM" id="SSF56112">
    <property type="entry name" value="Protein kinase-like (PK-like)"/>
    <property type="match status" value="1"/>
</dbReference>
<feature type="region of interest" description="Disordered" evidence="10">
    <location>
        <begin position="234"/>
        <end position="258"/>
    </location>
</feature>
<comment type="caution">
    <text evidence="12">The sequence shown here is derived from an EMBL/GenBank/DDBJ whole genome shotgun (WGS) entry which is preliminary data.</text>
</comment>
<evidence type="ECO:0000313" key="13">
    <source>
        <dbReference type="Proteomes" id="UP001321473"/>
    </source>
</evidence>
<dbReference type="Gene3D" id="3.30.200.20">
    <property type="entry name" value="Phosphorylase Kinase, domain 1"/>
    <property type="match status" value="1"/>
</dbReference>
<feature type="region of interest" description="Disordered" evidence="10">
    <location>
        <begin position="843"/>
        <end position="895"/>
    </location>
</feature>
<keyword evidence="2" id="KW-0723">Serine/threonine-protein kinase</keyword>
<gene>
    <name evidence="12" type="ORF">V5799_019114</name>
</gene>
<dbReference type="EMBL" id="JARKHS020009698">
    <property type="protein sequence ID" value="KAK8779545.1"/>
    <property type="molecule type" value="Genomic_DNA"/>
</dbReference>
<comment type="catalytic activity">
    <reaction evidence="7">
        <text>L-threonyl-[protein] + ATP = O-phospho-L-threonyl-[protein] + ADP + H(+)</text>
        <dbReference type="Rhea" id="RHEA:46608"/>
        <dbReference type="Rhea" id="RHEA-COMP:11060"/>
        <dbReference type="Rhea" id="RHEA-COMP:11605"/>
        <dbReference type="ChEBI" id="CHEBI:15378"/>
        <dbReference type="ChEBI" id="CHEBI:30013"/>
        <dbReference type="ChEBI" id="CHEBI:30616"/>
        <dbReference type="ChEBI" id="CHEBI:61977"/>
        <dbReference type="ChEBI" id="CHEBI:456216"/>
        <dbReference type="EC" id="2.7.11.1"/>
    </reaction>
</comment>
<evidence type="ECO:0000256" key="7">
    <source>
        <dbReference type="ARBA" id="ARBA00047899"/>
    </source>
</evidence>
<dbReference type="PROSITE" id="PS00107">
    <property type="entry name" value="PROTEIN_KINASE_ATP"/>
    <property type="match status" value="1"/>
</dbReference>
<comment type="catalytic activity">
    <reaction evidence="8">
        <text>L-seryl-[protein] + ATP = O-phospho-L-seryl-[protein] + ADP + H(+)</text>
        <dbReference type="Rhea" id="RHEA:17989"/>
        <dbReference type="Rhea" id="RHEA-COMP:9863"/>
        <dbReference type="Rhea" id="RHEA-COMP:11604"/>
        <dbReference type="ChEBI" id="CHEBI:15378"/>
        <dbReference type="ChEBI" id="CHEBI:29999"/>
        <dbReference type="ChEBI" id="CHEBI:30616"/>
        <dbReference type="ChEBI" id="CHEBI:83421"/>
        <dbReference type="ChEBI" id="CHEBI:456216"/>
        <dbReference type="EC" id="2.7.11.1"/>
    </reaction>
</comment>
<dbReference type="InterPro" id="IPR024604">
    <property type="entry name" value="GSG2_C"/>
</dbReference>
<evidence type="ECO:0000259" key="11">
    <source>
        <dbReference type="PROSITE" id="PS50011"/>
    </source>
</evidence>
<feature type="compositionally biased region" description="Polar residues" evidence="10">
    <location>
        <begin position="170"/>
        <end position="181"/>
    </location>
</feature>
<feature type="compositionally biased region" description="Low complexity" evidence="10">
    <location>
        <begin position="106"/>
        <end position="117"/>
    </location>
</feature>
<proteinExistence type="predicted"/>
<evidence type="ECO:0000256" key="1">
    <source>
        <dbReference type="ARBA" id="ARBA00012513"/>
    </source>
</evidence>
<feature type="compositionally biased region" description="Polar residues" evidence="10">
    <location>
        <begin position="192"/>
        <end position="215"/>
    </location>
</feature>
<sequence>MLTEKDMVAGRSGKATKSKWTWYYNLSDKQRAAENKRLRKEFAGVEKEFKEIEKFQLVTEPFTYKTRGSSLSPNTPPPKPRTTTSDSSIMAPRDRYLSTSLRTVSLSDSTLSISSKASESRRVTFRPADGSVVSSGDECSVPPKRPAFGGRALKYDDDHRPPEEADDTESSAWDSSGSEQCNESRRRHIVPSKTSMLSLKQYSSRDQNAGTSTSLTKAEVIMKRKERIERQRSFLGDIPGYRHRSSSEESGASRNVLAKPASIPLKSYSLAKRNQDGALAESIGLVHESARRRLWPATSLDASPVPAPRRAYDEFEDPLPPWSRPQRLQGARASRPSSSTSALYSFREGAQKRGPPTSVWHSTPLESKKAPAGAKTSQLSFSRGPLSTSRERRSHSGFRVLDKGEDLIQISLREHGTAGGSGAKRPSATASIHTAHAGTSGLQQPPSHRDPSSTKSKSSGAVNRSTVIRFGVGNNRERVLVSHSTSASSAIASFCAEGRSAAEPSTQEAEEEQDTNRYPFGEAIRGDAISQLLKLCGQSIPVTFEDALRLSEECLSSRKLGEGCSADVYLIRREGAYDSVVKVVRVGGESRAGAEKPRSVAGANPEVVIASVHCVQGPYPAELVRSWKKYEVQFCSENEDPEAFDAAQMYVLFELEHGGKTLDRFKGSSEMFQSVFLQLSCSLAAAESELEFEHRDLHCDNVLLQRTSEEQLRFLLYGREVRLPTAGVRATIIDYTLSRMRKGEDVFFTDLAHDDELFRGSGSYQYDIYLTMQEHNGNNWETYEPVTNVMWLHYLLVKMITKCAPRSKSDPDESGAGARSALAAWAATIRDFPSASAFVAQNLLPRHSPPPLPDSPPSGSSSPSPQKKRRRSAKRRPAFPVEVSSHPMSLRARRT</sequence>
<dbReference type="InterPro" id="IPR000719">
    <property type="entry name" value="Prot_kinase_dom"/>
</dbReference>
<dbReference type="GO" id="GO:0035556">
    <property type="term" value="P:intracellular signal transduction"/>
    <property type="evidence" value="ECO:0007669"/>
    <property type="project" value="TreeGrafter"/>
</dbReference>
<evidence type="ECO:0000256" key="3">
    <source>
        <dbReference type="ARBA" id="ARBA00022679"/>
    </source>
</evidence>
<feature type="region of interest" description="Disordered" evidence="10">
    <location>
        <begin position="65"/>
        <end position="94"/>
    </location>
</feature>
<evidence type="ECO:0000256" key="9">
    <source>
        <dbReference type="PROSITE-ProRule" id="PRU10141"/>
    </source>
</evidence>
<dbReference type="GO" id="GO:0005737">
    <property type="term" value="C:cytoplasm"/>
    <property type="evidence" value="ECO:0007669"/>
    <property type="project" value="TreeGrafter"/>
</dbReference>
<feature type="domain" description="Protein kinase" evidence="11">
    <location>
        <begin position="554"/>
        <end position="889"/>
    </location>
</feature>
<dbReference type="AlphaFoldDB" id="A0AAQ4EY58"/>
<protein>
    <recommendedName>
        <fullName evidence="1">non-specific serine/threonine protein kinase</fullName>
        <ecNumber evidence="1">2.7.11.1</ecNumber>
    </recommendedName>
</protein>
<feature type="compositionally biased region" description="Basic residues" evidence="10">
    <location>
        <begin position="866"/>
        <end position="877"/>
    </location>
</feature>
<dbReference type="Gene3D" id="1.10.510.10">
    <property type="entry name" value="Transferase(Phosphotransferase) domain 1"/>
    <property type="match status" value="1"/>
</dbReference>
<dbReference type="InterPro" id="IPR011009">
    <property type="entry name" value="Kinase-like_dom_sf"/>
</dbReference>
<keyword evidence="6 9" id="KW-0067">ATP-binding</keyword>
<dbReference type="GO" id="GO:0000278">
    <property type="term" value="P:mitotic cell cycle"/>
    <property type="evidence" value="ECO:0007669"/>
    <property type="project" value="TreeGrafter"/>
</dbReference>
<evidence type="ECO:0000256" key="2">
    <source>
        <dbReference type="ARBA" id="ARBA00022527"/>
    </source>
</evidence>
<evidence type="ECO:0000256" key="8">
    <source>
        <dbReference type="ARBA" id="ARBA00048679"/>
    </source>
</evidence>
<dbReference type="PANTHER" id="PTHR24419:SF18">
    <property type="entry name" value="SERINE_THREONINE-PROTEIN KINASE HASPIN"/>
    <property type="match status" value="1"/>
</dbReference>
<keyword evidence="13" id="KW-1185">Reference proteome</keyword>
<keyword evidence="5" id="KW-0418">Kinase</keyword>
<organism evidence="12 13">
    <name type="scientific">Amblyomma americanum</name>
    <name type="common">Lone star tick</name>
    <dbReference type="NCBI Taxonomy" id="6943"/>
    <lineage>
        <taxon>Eukaryota</taxon>
        <taxon>Metazoa</taxon>
        <taxon>Ecdysozoa</taxon>
        <taxon>Arthropoda</taxon>
        <taxon>Chelicerata</taxon>
        <taxon>Arachnida</taxon>
        <taxon>Acari</taxon>
        <taxon>Parasitiformes</taxon>
        <taxon>Ixodida</taxon>
        <taxon>Ixodoidea</taxon>
        <taxon>Ixodidae</taxon>
        <taxon>Amblyomminae</taxon>
        <taxon>Amblyomma</taxon>
    </lineage>
</organism>
<feature type="binding site" evidence="9">
    <location>
        <position position="582"/>
    </location>
    <ligand>
        <name>ATP</name>
        <dbReference type="ChEBI" id="CHEBI:30616"/>
    </ligand>
</feature>
<feature type="region of interest" description="Disordered" evidence="10">
    <location>
        <begin position="300"/>
        <end position="400"/>
    </location>
</feature>
<feature type="compositionally biased region" description="Pro residues" evidence="10">
    <location>
        <begin position="847"/>
        <end position="856"/>
    </location>
</feature>
<feature type="region of interest" description="Disordered" evidence="10">
    <location>
        <begin position="437"/>
        <end position="468"/>
    </location>
</feature>
<feature type="compositionally biased region" description="Low complexity" evidence="10">
    <location>
        <begin position="331"/>
        <end position="345"/>
    </location>
</feature>
<evidence type="ECO:0000256" key="5">
    <source>
        <dbReference type="ARBA" id="ARBA00022777"/>
    </source>
</evidence>
<evidence type="ECO:0000256" key="10">
    <source>
        <dbReference type="SAM" id="MobiDB-lite"/>
    </source>
</evidence>
<dbReference type="GO" id="GO:0072354">
    <property type="term" value="F:histone H3T3 kinase activity"/>
    <property type="evidence" value="ECO:0007669"/>
    <property type="project" value="TreeGrafter"/>
</dbReference>
<evidence type="ECO:0000313" key="12">
    <source>
        <dbReference type="EMBL" id="KAK8779545.1"/>
    </source>
</evidence>
<dbReference type="SMART" id="SM01331">
    <property type="entry name" value="DUF3635"/>
    <property type="match status" value="1"/>
</dbReference>
<accession>A0AAQ4EY58</accession>
<feature type="compositionally biased region" description="Polar residues" evidence="10">
    <location>
        <begin position="453"/>
        <end position="466"/>
    </location>
</feature>
<dbReference type="EC" id="2.7.11.1" evidence="1"/>
<dbReference type="GO" id="GO:0005634">
    <property type="term" value="C:nucleus"/>
    <property type="evidence" value="ECO:0007669"/>
    <property type="project" value="TreeGrafter"/>
</dbReference>
<dbReference type="Proteomes" id="UP001321473">
    <property type="component" value="Unassembled WGS sequence"/>
</dbReference>
<dbReference type="InterPro" id="IPR017441">
    <property type="entry name" value="Protein_kinase_ATP_BS"/>
</dbReference>
<feature type="compositionally biased region" description="Basic and acidic residues" evidence="10">
    <location>
        <begin position="153"/>
        <end position="163"/>
    </location>
</feature>
<dbReference type="Pfam" id="PF12330">
    <property type="entry name" value="Haspin_kinase"/>
    <property type="match status" value="1"/>
</dbReference>
<keyword evidence="4 9" id="KW-0547">Nucleotide-binding</keyword>
<reference evidence="12 13" key="1">
    <citation type="journal article" date="2023" name="Arcadia Sci">
        <title>De novo assembly of a long-read Amblyomma americanum tick genome.</title>
        <authorList>
            <person name="Chou S."/>
            <person name="Poskanzer K.E."/>
            <person name="Rollins M."/>
            <person name="Thuy-Boun P.S."/>
        </authorList>
    </citation>
    <scope>NUCLEOTIDE SEQUENCE [LARGE SCALE GENOMIC DNA]</scope>
    <source>
        <strain evidence="12">F_SG_1</strain>
        <tissue evidence="12">Salivary glands</tissue>
    </source>
</reference>
<name>A0AAQ4EY58_AMBAM</name>
<feature type="compositionally biased region" description="Polar residues" evidence="10">
    <location>
        <begin position="375"/>
        <end position="388"/>
    </location>
</feature>
<feature type="region of interest" description="Disordered" evidence="10">
    <location>
        <begin position="106"/>
        <end position="215"/>
    </location>
</feature>
<evidence type="ECO:0000256" key="6">
    <source>
        <dbReference type="ARBA" id="ARBA00022840"/>
    </source>
</evidence>
<evidence type="ECO:0000256" key="4">
    <source>
        <dbReference type="ARBA" id="ARBA00022741"/>
    </source>
</evidence>
<dbReference type="PANTHER" id="PTHR24419">
    <property type="entry name" value="INTERLEUKIN-1 RECEPTOR-ASSOCIATED KINASE"/>
    <property type="match status" value="1"/>
</dbReference>
<dbReference type="GO" id="GO:0005524">
    <property type="term" value="F:ATP binding"/>
    <property type="evidence" value="ECO:0007669"/>
    <property type="project" value="UniProtKB-UniRule"/>
</dbReference>
<dbReference type="PROSITE" id="PS50011">
    <property type="entry name" value="PROTEIN_KINASE_DOM"/>
    <property type="match status" value="1"/>
</dbReference>